<keyword evidence="3" id="KW-1185">Reference proteome</keyword>
<feature type="compositionally biased region" description="Low complexity" evidence="1">
    <location>
        <begin position="179"/>
        <end position="194"/>
    </location>
</feature>
<dbReference type="Proteomes" id="UP001500751">
    <property type="component" value="Unassembled WGS sequence"/>
</dbReference>
<feature type="compositionally biased region" description="Low complexity" evidence="1">
    <location>
        <begin position="86"/>
        <end position="96"/>
    </location>
</feature>
<sequence length="288" mass="29653">MSRMSRESRTGRGTEERVWVRVRNKGHDDPTSKAFEKALRAPGHPEELAGLEPALDAFRSAVSEPVSDPASGPVSDPASQHPDALGPHGRSPSGSRSAHRRGLPRWRKPVLAATVSASLLVVATTTVAETGALPGPVQQMAHTVLGGIGVPQHGQRHRDGSSTVSVGGPGAPTPPPTDRPTGMPPVGSSSAVSLPGPPPSPGATGTLMSDLALCKVILVDQKGLHSKTIDPAARDQLTAVAGGEDRIIAYCETLLIAAGVDYPPPPSSSAASEHHPSPAPPRSRSSSR</sequence>
<accession>A0ABP5FIB2</accession>
<reference evidence="3" key="1">
    <citation type="journal article" date="2019" name="Int. J. Syst. Evol. Microbiol.">
        <title>The Global Catalogue of Microorganisms (GCM) 10K type strain sequencing project: providing services to taxonomists for standard genome sequencing and annotation.</title>
        <authorList>
            <consortium name="The Broad Institute Genomics Platform"/>
            <consortium name="The Broad Institute Genome Sequencing Center for Infectious Disease"/>
            <person name="Wu L."/>
            <person name="Ma J."/>
        </authorList>
    </citation>
    <scope>NUCLEOTIDE SEQUENCE [LARGE SCALE GENOMIC DNA]</scope>
    <source>
        <strain evidence="3">JCM 16014</strain>
    </source>
</reference>
<gene>
    <name evidence="2" type="ORF">GCM10009839_24890</name>
</gene>
<evidence type="ECO:0000313" key="3">
    <source>
        <dbReference type="Proteomes" id="UP001500751"/>
    </source>
</evidence>
<name>A0ABP5FIB2_9ACTN</name>
<proteinExistence type="predicted"/>
<evidence type="ECO:0008006" key="4">
    <source>
        <dbReference type="Google" id="ProtNLM"/>
    </source>
</evidence>
<dbReference type="EMBL" id="BAAAQN010000011">
    <property type="protein sequence ID" value="GAA2025699.1"/>
    <property type="molecule type" value="Genomic_DNA"/>
</dbReference>
<organism evidence="2 3">
    <name type="scientific">Catenulispora yoronensis</name>
    <dbReference type="NCBI Taxonomy" id="450799"/>
    <lineage>
        <taxon>Bacteria</taxon>
        <taxon>Bacillati</taxon>
        <taxon>Actinomycetota</taxon>
        <taxon>Actinomycetes</taxon>
        <taxon>Catenulisporales</taxon>
        <taxon>Catenulisporaceae</taxon>
        <taxon>Catenulispora</taxon>
    </lineage>
</organism>
<feature type="compositionally biased region" description="Basic and acidic residues" evidence="1">
    <location>
        <begin position="1"/>
        <end position="47"/>
    </location>
</feature>
<evidence type="ECO:0000313" key="2">
    <source>
        <dbReference type="EMBL" id="GAA2025699.1"/>
    </source>
</evidence>
<feature type="region of interest" description="Disordered" evidence="1">
    <location>
        <begin position="148"/>
        <end position="205"/>
    </location>
</feature>
<protein>
    <recommendedName>
        <fullName evidence="4">DUF732 domain-containing protein</fullName>
    </recommendedName>
</protein>
<feature type="region of interest" description="Disordered" evidence="1">
    <location>
        <begin position="1"/>
        <end position="105"/>
    </location>
</feature>
<feature type="region of interest" description="Disordered" evidence="1">
    <location>
        <begin position="261"/>
        <end position="288"/>
    </location>
</feature>
<comment type="caution">
    <text evidence="2">The sequence shown here is derived from an EMBL/GenBank/DDBJ whole genome shotgun (WGS) entry which is preliminary data.</text>
</comment>
<evidence type="ECO:0000256" key="1">
    <source>
        <dbReference type="SAM" id="MobiDB-lite"/>
    </source>
</evidence>